<evidence type="ECO:0000313" key="6">
    <source>
        <dbReference type="Proteomes" id="UP001197609"/>
    </source>
</evidence>
<feature type="domain" description="ABC transporter" evidence="4">
    <location>
        <begin position="9"/>
        <end position="241"/>
    </location>
</feature>
<dbReference type="SMART" id="SM00382">
    <property type="entry name" value="AAA"/>
    <property type="match status" value="1"/>
</dbReference>
<organism evidence="5 6">
    <name type="scientific">Candidatus Methylomirabilis tolerans</name>
    <dbReference type="NCBI Taxonomy" id="3123416"/>
    <lineage>
        <taxon>Bacteria</taxon>
        <taxon>Candidatus Methylomirabilota</taxon>
        <taxon>Candidatus Methylomirabilia</taxon>
        <taxon>Candidatus Methylomirabilales</taxon>
        <taxon>Candidatus Methylomirabilaceae</taxon>
        <taxon>Candidatus Methylomirabilis</taxon>
    </lineage>
</organism>
<keyword evidence="2" id="KW-0547">Nucleotide-binding</keyword>
<proteinExistence type="predicted"/>
<dbReference type="InterPro" id="IPR030921">
    <property type="entry name" value="LPS_export_LptB"/>
</dbReference>
<dbReference type="Gene3D" id="3.40.50.300">
    <property type="entry name" value="P-loop containing nucleotide triphosphate hydrolases"/>
    <property type="match status" value="1"/>
</dbReference>
<dbReference type="InterPro" id="IPR003593">
    <property type="entry name" value="AAA+_ATPase"/>
</dbReference>
<evidence type="ECO:0000256" key="3">
    <source>
        <dbReference type="ARBA" id="ARBA00022840"/>
    </source>
</evidence>
<dbReference type="InterPro" id="IPR051120">
    <property type="entry name" value="ABC_AA/LPS_Transport"/>
</dbReference>
<dbReference type="PROSITE" id="PS50893">
    <property type="entry name" value="ABC_TRANSPORTER_2"/>
    <property type="match status" value="1"/>
</dbReference>
<dbReference type="FunFam" id="3.40.50.300:FF:000151">
    <property type="entry name" value="Lipopolysaccharide ABC transporter ATP-binding protein"/>
    <property type="match status" value="1"/>
</dbReference>
<evidence type="ECO:0000256" key="2">
    <source>
        <dbReference type="ARBA" id="ARBA00022741"/>
    </source>
</evidence>
<accession>A0AAJ1AGL6</accession>
<dbReference type="Pfam" id="PF00005">
    <property type="entry name" value="ABC_tran"/>
    <property type="match status" value="1"/>
</dbReference>
<dbReference type="GO" id="GO:0016887">
    <property type="term" value="F:ATP hydrolysis activity"/>
    <property type="evidence" value="ECO:0007669"/>
    <property type="project" value="InterPro"/>
</dbReference>
<dbReference type="NCBIfam" id="TIGR04406">
    <property type="entry name" value="LPS_export_lptB"/>
    <property type="match status" value="1"/>
</dbReference>
<dbReference type="InterPro" id="IPR027417">
    <property type="entry name" value="P-loop_NTPase"/>
</dbReference>
<protein>
    <submittedName>
        <fullName evidence="5">LPS export ABC transporter ATP-binding protein</fullName>
    </submittedName>
</protein>
<evidence type="ECO:0000313" key="5">
    <source>
        <dbReference type="EMBL" id="MBZ0158884.1"/>
    </source>
</evidence>
<dbReference type="SUPFAM" id="SSF52540">
    <property type="entry name" value="P-loop containing nucleoside triphosphate hydrolases"/>
    <property type="match status" value="1"/>
</dbReference>
<dbReference type="PANTHER" id="PTHR45772:SF10">
    <property type="entry name" value="LIPOPOLYSACCHARIDE EXPORT SYSTEM ATP-BINDING PROTEIN LPTB"/>
    <property type="match status" value="1"/>
</dbReference>
<keyword evidence="3 5" id="KW-0067">ATP-binding</keyword>
<dbReference type="EMBL" id="JAIOIU010000024">
    <property type="protein sequence ID" value="MBZ0158884.1"/>
    <property type="molecule type" value="Genomic_DNA"/>
</dbReference>
<dbReference type="Proteomes" id="UP001197609">
    <property type="component" value="Unassembled WGS sequence"/>
</dbReference>
<comment type="caution">
    <text evidence="5">The sequence shown here is derived from an EMBL/GenBank/DDBJ whole genome shotgun (WGS) entry which is preliminary data.</text>
</comment>
<evidence type="ECO:0000259" key="4">
    <source>
        <dbReference type="PROSITE" id="PS50893"/>
    </source>
</evidence>
<dbReference type="GO" id="GO:0055085">
    <property type="term" value="P:transmembrane transport"/>
    <property type="evidence" value="ECO:0007669"/>
    <property type="project" value="InterPro"/>
</dbReference>
<sequence>MSSSNQRTLRTDNLVKSFKGRAVVAGVSINLEAGEVVGLLGPNGAGKTTTFYMVLGLVKPDRGHVILNGEDVTDLPVYKRARKGLGFLPQEPSIFRKLTVEQNVMAILEILDLTEEERQQRLESLLQELDLTHLAKSKAYTLSGGERRRAEITRALVTSPDFMLLDEPFAGIDPIAIADIQAIIARLKARGVGVLITDHNVRETLQIVDRAYLIYEGRVLVSGTAQELASDERAREIYLGERFSL</sequence>
<dbReference type="InterPro" id="IPR003439">
    <property type="entry name" value="ABC_transporter-like_ATP-bd"/>
</dbReference>
<reference evidence="5 6" key="1">
    <citation type="journal article" date="2021" name="bioRxiv">
        <title>Unraveling nitrogen, sulfur and carbon metabolic pathways and microbial community transcriptional responses to substrate deprivation and toxicity stresses in a bioreactor mimicking anoxic brackish coastal sediment conditions.</title>
        <authorList>
            <person name="Martins P.D."/>
            <person name="Echeveste M.J."/>
            <person name="Arshad A."/>
            <person name="Kurth J."/>
            <person name="Ouboter H."/>
            <person name="Jetten M.S.M."/>
            <person name="Welte C.U."/>
        </authorList>
    </citation>
    <scope>NUCLEOTIDE SEQUENCE [LARGE SCALE GENOMIC DNA]</scope>
    <source>
        <strain evidence="5">MAG_38</strain>
    </source>
</reference>
<keyword evidence="1" id="KW-0813">Transport</keyword>
<evidence type="ECO:0000256" key="1">
    <source>
        <dbReference type="ARBA" id="ARBA00022448"/>
    </source>
</evidence>
<dbReference type="CDD" id="cd03218">
    <property type="entry name" value="ABC_YhbG"/>
    <property type="match status" value="1"/>
</dbReference>
<dbReference type="GO" id="GO:0043190">
    <property type="term" value="C:ATP-binding cassette (ABC) transporter complex"/>
    <property type="evidence" value="ECO:0007669"/>
    <property type="project" value="InterPro"/>
</dbReference>
<dbReference type="PANTHER" id="PTHR45772">
    <property type="entry name" value="CONSERVED COMPONENT OF ABC TRANSPORTER FOR NATURAL AMINO ACIDS-RELATED"/>
    <property type="match status" value="1"/>
</dbReference>
<dbReference type="GO" id="GO:0005524">
    <property type="term" value="F:ATP binding"/>
    <property type="evidence" value="ECO:0007669"/>
    <property type="project" value="UniProtKB-KW"/>
</dbReference>
<name>A0AAJ1AGL6_9BACT</name>
<gene>
    <name evidence="5" type="primary">lptB</name>
    <name evidence="5" type="ORF">K8G79_01845</name>
</gene>
<dbReference type="AlphaFoldDB" id="A0AAJ1AGL6"/>